<sequence length="304" mass="35592">MTNIKLGINTGFATNRFPEPEVWTKIVGEFLGLRYVQFVADLLNPWLPWKILREEVKKIKFYCKKYDVKVDTTFFGAFTRVNHLFHPNYKIRKLWFEWIKKFFIISKELGARGSGTGSFGIFSVTDFYNKKQRKLILKEGIELWQKLSQFGKKIGFEFLIFEPMSIPRECACTIKDTKGLLKKVNEKAIIPVRLCLDVDHGDGQSRNPDDTNPYAWLKEFATVSPVIHIKQSTKDKGGHWPFISEYNKKGIIHPQKLIKVISESDAKDVVLTFEFSFRERYPAEYRVLDNLKESVACWRKYIKL</sequence>
<evidence type="ECO:0000313" key="2">
    <source>
        <dbReference type="Proteomes" id="UP000182278"/>
    </source>
</evidence>
<evidence type="ECO:0000313" key="1">
    <source>
        <dbReference type="EMBL" id="OIN95890.1"/>
    </source>
</evidence>
<dbReference type="STRING" id="1817893.AUJ66_08000"/>
<reference evidence="1 2" key="1">
    <citation type="journal article" date="2016" name="Environ. Microbiol.">
        <title>Genomic resolution of a cold subsurface aquifer community provides metabolic insights for novel microbes adapted to high CO concentrations.</title>
        <authorList>
            <person name="Probst A.J."/>
            <person name="Castelle C.J."/>
            <person name="Singh A."/>
            <person name="Brown C.T."/>
            <person name="Anantharaman K."/>
            <person name="Sharon I."/>
            <person name="Hug L.A."/>
            <person name="Burstein D."/>
            <person name="Emerson J.B."/>
            <person name="Thomas B.C."/>
            <person name="Banfield J.F."/>
        </authorList>
    </citation>
    <scope>NUCLEOTIDE SEQUENCE [LARGE SCALE GENOMIC DNA]</scope>
    <source>
        <strain evidence="1">CG1_02_38_46</strain>
    </source>
</reference>
<gene>
    <name evidence="1" type="ORF">AUJ66_08000</name>
</gene>
<organism evidence="1 2">
    <name type="scientific">Candidatus Desantisbacteria bacterium CG1_02_38_46</name>
    <dbReference type="NCBI Taxonomy" id="1817893"/>
    <lineage>
        <taxon>Bacteria</taxon>
        <taxon>Candidatus Desantisiibacteriota</taxon>
    </lineage>
</organism>
<dbReference type="InterPro" id="IPR036237">
    <property type="entry name" value="Xyl_isomerase-like_sf"/>
</dbReference>
<dbReference type="EMBL" id="MNUO01000123">
    <property type="protein sequence ID" value="OIN95890.1"/>
    <property type="molecule type" value="Genomic_DNA"/>
</dbReference>
<dbReference type="Gene3D" id="3.20.20.150">
    <property type="entry name" value="Divalent-metal-dependent TIM barrel enzymes"/>
    <property type="match status" value="1"/>
</dbReference>
<accession>A0A1J4SAX7</accession>
<proteinExistence type="predicted"/>
<dbReference type="AlphaFoldDB" id="A0A1J4SAX7"/>
<protein>
    <recommendedName>
        <fullName evidence="3">D-erythrulose-1-phosphate dehydrogenase</fullName>
    </recommendedName>
</protein>
<evidence type="ECO:0008006" key="3">
    <source>
        <dbReference type="Google" id="ProtNLM"/>
    </source>
</evidence>
<name>A0A1J4SAX7_9BACT</name>
<dbReference type="SUPFAM" id="SSF51658">
    <property type="entry name" value="Xylose isomerase-like"/>
    <property type="match status" value="1"/>
</dbReference>
<dbReference type="Proteomes" id="UP000182278">
    <property type="component" value="Unassembled WGS sequence"/>
</dbReference>
<comment type="caution">
    <text evidence="1">The sequence shown here is derived from an EMBL/GenBank/DDBJ whole genome shotgun (WGS) entry which is preliminary data.</text>
</comment>